<dbReference type="Pfam" id="PF13279">
    <property type="entry name" value="4HBT_2"/>
    <property type="match status" value="1"/>
</dbReference>
<organism evidence="1 2">
    <name type="scientific">Candidatus Anaerobiospirillum pullicola</name>
    <dbReference type="NCBI Taxonomy" id="2838451"/>
    <lineage>
        <taxon>Bacteria</taxon>
        <taxon>Pseudomonadati</taxon>
        <taxon>Pseudomonadota</taxon>
        <taxon>Gammaproteobacteria</taxon>
        <taxon>Aeromonadales</taxon>
        <taxon>Succinivibrionaceae</taxon>
        <taxon>Anaerobiospirillum</taxon>
    </lineage>
</organism>
<evidence type="ECO:0000313" key="2">
    <source>
        <dbReference type="Proteomes" id="UP000733611"/>
    </source>
</evidence>
<accession>A0A948THS5</accession>
<dbReference type="CDD" id="cd00586">
    <property type="entry name" value="4HBT"/>
    <property type="match status" value="1"/>
</dbReference>
<protein>
    <submittedName>
        <fullName evidence="1">Acyl-CoA thioesterase</fullName>
    </submittedName>
</protein>
<reference evidence="1" key="1">
    <citation type="journal article" date="2021" name="PeerJ">
        <title>Extensive microbial diversity within the chicken gut microbiome revealed by metagenomics and culture.</title>
        <authorList>
            <person name="Gilroy R."/>
            <person name="Ravi A."/>
            <person name="Getino M."/>
            <person name="Pursley I."/>
            <person name="Horton D.L."/>
            <person name="Alikhan N.F."/>
            <person name="Baker D."/>
            <person name="Gharbi K."/>
            <person name="Hall N."/>
            <person name="Watson M."/>
            <person name="Adriaenssens E.M."/>
            <person name="Foster-Nyarko E."/>
            <person name="Jarju S."/>
            <person name="Secka A."/>
            <person name="Antonio M."/>
            <person name="Oren A."/>
            <person name="Chaudhuri R.R."/>
            <person name="La Ragione R."/>
            <person name="Hildebrand F."/>
            <person name="Pallen M.J."/>
        </authorList>
    </citation>
    <scope>NUCLEOTIDE SEQUENCE</scope>
    <source>
        <strain evidence="1">378</strain>
    </source>
</reference>
<gene>
    <name evidence="1" type="ORF">H9847_09040</name>
</gene>
<comment type="caution">
    <text evidence="1">The sequence shown here is derived from an EMBL/GenBank/DDBJ whole genome shotgun (WGS) entry which is preliminary data.</text>
</comment>
<name>A0A948THS5_9GAMM</name>
<dbReference type="SUPFAM" id="SSF54637">
    <property type="entry name" value="Thioesterase/thiol ester dehydrase-isomerase"/>
    <property type="match status" value="1"/>
</dbReference>
<dbReference type="EMBL" id="JAHLFE010000186">
    <property type="protein sequence ID" value="MBU3844987.1"/>
    <property type="molecule type" value="Genomic_DNA"/>
</dbReference>
<proteinExistence type="predicted"/>
<dbReference type="AlphaFoldDB" id="A0A948THS5"/>
<sequence>MAKTKLLLTCVDYTIPFHDNDMAGIVWHGNYFKYFEFARDQLLARLDLSIVTLAHEHHVGLPVIKSFCRYRKMLTFQEPIKIYAAISDYENYLRFDFEIKDRNGTTMTTGYTQHAAIDLNTNELLFTLPDLIKERIAQHLDSQVKH</sequence>
<dbReference type="InterPro" id="IPR029069">
    <property type="entry name" value="HotDog_dom_sf"/>
</dbReference>
<reference evidence="1" key="2">
    <citation type="submission" date="2021-04" db="EMBL/GenBank/DDBJ databases">
        <authorList>
            <person name="Gilroy R."/>
        </authorList>
    </citation>
    <scope>NUCLEOTIDE SEQUENCE</scope>
    <source>
        <strain evidence="1">378</strain>
    </source>
</reference>
<evidence type="ECO:0000313" key="1">
    <source>
        <dbReference type="EMBL" id="MBU3844987.1"/>
    </source>
</evidence>
<dbReference type="Proteomes" id="UP000733611">
    <property type="component" value="Unassembled WGS sequence"/>
</dbReference>
<dbReference type="Gene3D" id="3.10.129.10">
    <property type="entry name" value="Hotdog Thioesterase"/>
    <property type="match status" value="1"/>
</dbReference>